<feature type="transmembrane region" description="Helical" evidence="1">
    <location>
        <begin position="71"/>
        <end position="88"/>
    </location>
</feature>
<organism evidence="2 3">
    <name type="scientific">Flemingia macrophylla</name>
    <dbReference type="NCBI Taxonomy" id="520843"/>
    <lineage>
        <taxon>Eukaryota</taxon>
        <taxon>Viridiplantae</taxon>
        <taxon>Streptophyta</taxon>
        <taxon>Embryophyta</taxon>
        <taxon>Tracheophyta</taxon>
        <taxon>Spermatophyta</taxon>
        <taxon>Magnoliopsida</taxon>
        <taxon>eudicotyledons</taxon>
        <taxon>Gunneridae</taxon>
        <taxon>Pentapetalae</taxon>
        <taxon>rosids</taxon>
        <taxon>fabids</taxon>
        <taxon>Fabales</taxon>
        <taxon>Fabaceae</taxon>
        <taxon>Papilionoideae</taxon>
        <taxon>50 kb inversion clade</taxon>
        <taxon>NPAAA clade</taxon>
        <taxon>indigoferoid/millettioid clade</taxon>
        <taxon>Phaseoleae</taxon>
        <taxon>Flemingia</taxon>
    </lineage>
</organism>
<dbReference type="EMBL" id="JBGMDY010000006">
    <property type="protein sequence ID" value="KAL2330608.1"/>
    <property type="molecule type" value="Genomic_DNA"/>
</dbReference>
<keyword evidence="1" id="KW-0812">Transmembrane</keyword>
<comment type="caution">
    <text evidence="2">The sequence shown here is derived from an EMBL/GenBank/DDBJ whole genome shotgun (WGS) entry which is preliminary data.</text>
</comment>
<gene>
    <name evidence="2" type="ORF">Fmac_018189</name>
</gene>
<dbReference type="Gene3D" id="2.60.120.620">
    <property type="entry name" value="q2cbj1_9rhob like domain"/>
    <property type="match status" value="1"/>
</dbReference>
<evidence type="ECO:0000256" key="1">
    <source>
        <dbReference type="SAM" id="Phobius"/>
    </source>
</evidence>
<protein>
    <submittedName>
        <fullName evidence="2">Uncharacterized protein</fullName>
    </submittedName>
</protein>
<name>A0ABD1M493_9FABA</name>
<evidence type="ECO:0000313" key="2">
    <source>
        <dbReference type="EMBL" id="KAL2330608.1"/>
    </source>
</evidence>
<dbReference type="Proteomes" id="UP001603857">
    <property type="component" value="Unassembled WGS sequence"/>
</dbReference>
<dbReference type="AlphaFoldDB" id="A0ABD1M493"/>
<keyword evidence="3" id="KW-1185">Reference proteome</keyword>
<reference evidence="2 3" key="1">
    <citation type="submission" date="2024-08" db="EMBL/GenBank/DDBJ databases">
        <title>Insights into the chromosomal genome structure of Flemingia macrophylla.</title>
        <authorList>
            <person name="Ding Y."/>
            <person name="Zhao Y."/>
            <person name="Bi W."/>
            <person name="Wu M."/>
            <person name="Zhao G."/>
            <person name="Gong Y."/>
            <person name="Li W."/>
            <person name="Zhang P."/>
        </authorList>
    </citation>
    <scope>NUCLEOTIDE SEQUENCE [LARGE SCALE GENOMIC DNA]</scope>
    <source>
        <strain evidence="2">DYQJB</strain>
        <tissue evidence="2">Leaf</tissue>
    </source>
</reference>
<proteinExistence type="predicted"/>
<accession>A0ABD1M493</accession>
<evidence type="ECO:0000313" key="3">
    <source>
        <dbReference type="Proteomes" id="UP001603857"/>
    </source>
</evidence>
<keyword evidence="1" id="KW-0472">Membrane</keyword>
<sequence>MEIDLSIGNREYWSILGSTECHSKFDDKNLWNFSEVLIPGLYQECEVGQKYEPHDDYFLDEFNTKNGSQRIATVLMYLLAVILFPNYVNYLRKFS</sequence>
<keyword evidence="1" id="KW-1133">Transmembrane helix</keyword>